<accession>A0A1E5JVC6</accession>
<gene>
    <name evidence="1" type="ORF">lpari_00536</name>
</gene>
<name>A0A1E5JVC6_9GAMM</name>
<sequence>MGSVSEEKALSRCRAYSIIPAYSVIPAKAILCLYSGQQKIRNSICWCHKQFAPHICEHRENLVDGFTKKYHVHELVYFEVHSNVYETITREKQIKKWKRQWKINLIESNNPQ</sequence>
<dbReference type="Gene3D" id="3.40.1440.10">
    <property type="entry name" value="GIY-YIG endonuclease"/>
    <property type="match status" value="1"/>
</dbReference>
<dbReference type="EMBL" id="LSOG01000016">
    <property type="protein sequence ID" value="OEH48461.1"/>
    <property type="molecule type" value="Genomic_DNA"/>
</dbReference>
<dbReference type="PANTHER" id="PTHR34477:SF5">
    <property type="entry name" value="BSL5627 PROTEIN"/>
    <property type="match status" value="1"/>
</dbReference>
<dbReference type="AlphaFoldDB" id="A0A1E5JVC6"/>
<comment type="caution">
    <text evidence="1">The sequence shown here is derived from an EMBL/GenBank/DDBJ whole genome shotgun (WGS) entry which is preliminary data.</text>
</comment>
<keyword evidence="2" id="KW-1185">Reference proteome</keyword>
<dbReference type="Proteomes" id="UP000095229">
    <property type="component" value="Unassembled WGS sequence"/>
</dbReference>
<proteinExistence type="predicted"/>
<protein>
    <submittedName>
        <fullName evidence="1">Uncharacterized protein</fullName>
    </submittedName>
</protein>
<dbReference type="InterPro" id="IPR050190">
    <property type="entry name" value="UPF0213_domain"/>
</dbReference>
<dbReference type="STRING" id="45071.Lpar_1800"/>
<organism evidence="1 2">
    <name type="scientific">Legionella parisiensis</name>
    <dbReference type="NCBI Taxonomy" id="45071"/>
    <lineage>
        <taxon>Bacteria</taxon>
        <taxon>Pseudomonadati</taxon>
        <taxon>Pseudomonadota</taxon>
        <taxon>Gammaproteobacteria</taxon>
        <taxon>Legionellales</taxon>
        <taxon>Legionellaceae</taxon>
        <taxon>Legionella</taxon>
    </lineage>
</organism>
<reference evidence="1 2" key="1">
    <citation type="submission" date="2016-02" db="EMBL/GenBank/DDBJ databases">
        <title>Secondary metabolites in Legionella.</title>
        <authorList>
            <person name="Tobias N.J."/>
            <person name="Bode H.B."/>
        </authorList>
    </citation>
    <scope>NUCLEOTIDE SEQUENCE [LARGE SCALE GENOMIC DNA]</scope>
    <source>
        <strain evidence="1 2">DSM 19216</strain>
    </source>
</reference>
<dbReference type="InterPro" id="IPR035901">
    <property type="entry name" value="GIY-YIG_endonuc_sf"/>
</dbReference>
<dbReference type="SUPFAM" id="SSF82771">
    <property type="entry name" value="GIY-YIG endonuclease"/>
    <property type="match status" value="1"/>
</dbReference>
<evidence type="ECO:0000313" key="2">
    <source>
        <dbReference type="Proteomes" id="UP000095229"/>
    </source>
</evidence>
<dbReference type="PATRIC" id="fig|45071.6.peg.1931"/>
<dbReference type="PANTHER" id="PTHR34477">
    <property type="entry name" value="UPF0213 PROTEIN YHBQ"/>
    <property type="match status" value="1"/>
</dbReference>
<evidence type="ECO:0000313" key="1">
    <source>
        <dbReference type="EMBL" id="OEH48461.1"/>
    </source>
</evidence>